<evidence type="ECO:0000313" key="3">
    <source>
        <dbReference type="WBParaSite" id="PTRK_0000098300.1"/>
    </source>
</evidence>
<dbReference type="AlphaFoldDB" id="A0A0N4Z288"/>
<organism evidence="2 3">
    <name type="scientific">Parastrongyloides trichosuri</name>
    <name type="common">Possum-specific nematode worm</name>
    <dbReference type="NCBI Taxonomy" id="131310"/>
    <lineage>
        <taxon>Eukaryota</taxon>
        <taxon>Metazoa</taxon>
        <taxon>Ecdysozoa</taxon>
        <taxon>Nematoda</taxon>
        <taxon>Chromadorea</taxon>
        <taxon>Rhabditida</taxon>
        <taxon>Tylenchina</taxon>
        <taxon>Panagrolaimomorpha</taxon>
        <taxon>Strongyloidoidea</taxon>
        <taxon>Strongyloididae</taxon>
        <taxon>Parastrongyloides</taxon>
    </lineage>
</organism>
<accession>A0A0N4Z288</accession>
<keyword evidence="1" id="KW-0472">Membrane</keyword>
<dbReference type="Proteomes" id="UP000038045">
    <property type="component" value="Unplaced"/>
</dbReference>
<evidence type="ECO:0000256" key="1">
    <source>
        <dbReference type="SAM" id="Phobius"/>
    </source>
</evidence>
<sequence>MGFTRYIIGSIFLAIAYNIHQNQIDWWIYTPVILSAGILSFLNCQTCAIGRMLSSITIVGGTIQVLFLTWIMFHFTKISSTNGSLKEFQELRYILVIASATCFMIYLRLSTSQSTGFFGLLRNLLLVSFSLILFPCVAVSLCIYNENLPYCDIIKELKF</sequence>
<protein>
    <submittedName>
        <fullName evidence="3">Inner membrane protein</fullName>
    </submittedName>
</protein>
<evidence type="ECO:0000313" key="2">
    <source>
        <dbReference type="Proteomes" id="UP000038045"/>
    </source>
</evidence>
<keyword evidence="1" id="KW-0812">Transmembrane</keyword>
<feature type="transmembrane region" description="Helical" evidence="1">
    <location>
        <begin position="56"/>
        <end position="73"/>
    </location>
</feature>
<proteinExistence type="predicted"/>
<keyword evidence="2" id="KW-1185">Reference proteome</keyword>
<feature type="transmembrane region" description="Helical" evidence="1">
    <location>
        <begin position="26"/>
        <end position="44"/>
    </location>
</feature>
<name>A0A0N4Z288_PARTI</name>
<reference evidence="3" key="1">
    <citation type="submission" date="2017-02" db="UniProtKB">
        <authorList>
            <consortium name="WormBaseParasite"/>
        </authorList>
    </citation>
    <scope>IDENTIFICATION</scope>
</reference>
<keyword evidence="1" id="KW-1133">Transmembrane helix</keyword>
<feature type="transmembrane region" description="Helical" evidence="1">
    <location>
        <begin position="93"/>
        <end position="109"/>
    </location>
</feature>
<dbReference type="WBParaSite" id="PTRK_0000098300.1">
    <property type="protein sequence ID" value="PTRK_0000098300.1"/>
    <property type="gene ID" value="PTRK_0000098300"/>
</dbReference>
<feature type="transmembrane region" description="Helical" evidence="1">
    <location>
        <begin position="121"/>
        <end position="141"/>
    </location>
</feature>